<dbReference type="Proteomes" id="UP001348098">
    <property type="component" value="Unassembled WGS sequence"/>
</dbReference>
<dbReference type="EMBL" id="JAYKYQ010000003">
    <property type="protein sequence ID" value="MEB3510070.1"/>
    <property type="molecule type" value="Genomic_DNA"/>
</dbReference>
<comment type="caution">
    <text evidence="1">The sequence shown here is derived from an EMBL/GenBank/DDBJ whole genome shotgun (WGS) entry which is preliminary data.</text>
</comment>
<evidence type="ECO:0000313" key="2">
    <source>
        <dbReference type="Proteomes" id="UP001348098"/>
    </source>
</evidence>
<name>A0ABU6ARP7_9NOCA</name>
<gene>
    <name evidence="1" type="ORF">U3653_08580</name>
</gene>
<organism evidence="1 2">
    <name type="scientific">Nocardia implantans</name>
    <dbReference type="NCBI Taxonomy" id="3108168"/>
    <lineage>
        <taxon>Bacteria</taxon>
        <taxon>Bacillati</taxon>
        <taxon>Actinomycetota</taxon>
        <taxon>Actinomycetes</taxon>
        <taxon>Mycobacteriales</taxon>
        <taxon>Nocardiaceae</taxon>
        <taxon>Nocardia</taxon>
    </lineage>
</organism>
<keyword evidence="1" id="KW-0808">Transferase</keyword>
<keyword evidence="1" id="KW-0548">Nucleotidyltransferase</keyword>
<protein>
    <submittedName>
        <fullName evidence="1">Aminoglycoside adenylyltransferase domain-containing protein</fullName>
    </submittedName>
</protein>
<dbReference type="RefSeq" id="WP_195079088.1">
    <property type="nucleotide sequence ID" value="NZ_JAYESH010000003.1"/>
</dbReference>
<accession>A0ABU6ARP7</accession>
<sequence>MTHVLVDPHVLPAELRPYLDALALRARTVCGSHLVSVFAVGSVALADYRHGRSDVDVVIVVAASLPARSLHDLAESLAHPELPCPAAGLELVVYDADFVAAPSRAAGYLMDLNTGPMLPNRVSFDPSDSAAFWYVIDRSIAYQTACLLYGAPVRQIMAAPSRRDVHAALLGSVREHAGGEGHLGDNRVLNGCRAVAFCRTGRWLAKRRAAQMIAASEPEFAPLIETALRSFQRPRSAALPLPATDVRTFLAWVENRVDEAATQAALGDGVETNSGTDE</sequence>
<dbReference type="SUPFAM" id="SSF81301">
    <property type="entry name" value="Nucleotidyltransferase"/>
    <property type="match status" value="1"/>
</dbReference>
<proteinExistence type="predicted"/>
<dbReference type="InterPro" id="IPR043519">
    <property type="entry name" value="NT_sf"/>
</dbReference>
<reference evidence="1 2" key="1">
    <citation type="submission" date="2023-12" db="EMBL/GenBank/DDBJ databases">
        <title>novel species in genus Nocarida.</title>
        <authorList>
            <person name="Li Z."/>
        </authorList>
    </citation>
    <scope>NUCLEOTIDE SEQUENCE [LARGE SCALE GENOMIC DNA]</scope>
    <source>
        <strain evidence="1 2">CDC186</strain>
    </source>
</reference>
<dbReference type="GO" id="GO:0016779">
    <property type="term" value="F:nucleotidyltransferase activity"/>
    <property type="evidence" value="ECO:0007669"/>
    <property type="project" value="UniProtKB-KW"/>
</dbReference>
<keyword evidence="2" id="KW-1185">Reference proteome</keyword>
<evidence type="ECO:0000313" key="1">
    <source>
        <dbReference type="EMBL" id="MEB3510070.1"/>
    </source>
</evidence>